<proteinExistence type="predicted"/>
<name>A0A063KG57_9GAMM</name>
<gene>
    <name evidence="9" type="ORF">DC53_18550</name>
    <name evidence="7" type="ORF">EU508_16155</name>
    <name evidence="8" type="ORF">EU509_06585</name>
</gene>
<dbReference type="OrthoDB" id="7064015at2"/>
<dbReference type="EMBL" id="SEUJ01000062">
    <property type="protein sequence ID" value="KAA1159929.1"/>
    <property type="molecule type" value="Genomic_DNA"/>
</dbReference>
<dbReference type="Proteomes" id="UP000027154">
    <property type="component" value="Unassembled WGS sequence"/>
</dbReference>
<dbReference type="InterPro" id="IPR010445">
    <property type="entry name" value="LapA_dom"/>
</dbReference>
<evidence type="ECO:0000256" key="4">
    <source>
        <dbReference type="ARBA" id="ARBA00023136"/>
    </source>
</evidence>
<keyword evidence="4 5" id="KW-0472">Membrane</keyword>
<dbReference type="Proteomes" id="UP000324162">
    <property type="component" value="Unassembled WGS sequence"/>
</dbReference>
<dbReference type="Proteomes" id="UP000322915">
    <property type="component" value="Unassembled WGS sequence"/>
</dbReference>
<evidence type="ECO:0000256" key="1">
    <source>
        <dbReference type="ARBA" id="ARBA00022475"/>
    </source>
</evidence>
<dbReference type="EMBL" id="SEUK01000053">
    <property type="protein sequence ID" value="KAA1158126.1"/>
    <property type="molecule type" value="Genomic_DNA"/>
</dbReference>
<evidence type="ECO:0000256" key="3">
    <source>
        <dbReference type="ARBA" id="ARBA00022989"/>
    </source>
</evidence>
<reference evidence="11 12" key="2">
    <citation type="submission" date="2019-01" db="EMBL/GenBank/DDBJ databases">
        <title>Genome sequences of marine Pseudoalteromonas species.</title>
        <authorList>
            <person name="Boraston A.B."/>
            <person name="Hehemann J.-H."/>
            <person name="Vickers C.J."/>
            <person name="Salama-Alber O."/>
            <person name="Abe K."/>
            <person name="Hettle A.J."/>
        </authorList>
    </citation>
    <scope>NUCLEOTIDE SEQUENCE [LARGE SCALE GENOMIC DNA]</scope>
    <source>
        <strain evidence="7 12">PS42</strain>
        <strain evidence="8 11">PS47</strain>
    </source>
</reference>
<evidence type="ECO:0000313" key="9">
    <source>
        <dbReference type="EMBL" id="KDC49053.1"/>
    </source>
</evidence>
<evidence type="ECO:0000313" key="7">
    <source>
        <dbReference type="EMBL" id="KAA1158126.1"/>
    </source>
</evidence>
<dbReference type="RefSeq" id="WP_007376596.1">
    <property type="nucleotide sequence ID" value="NZ_JBBMQW010000026.1"/>
</dbReference>
<evidence type="ECO:0000313" key="10">
    <source>
        <dbReference type="Proteomes" id="UP000027154"/>
    </source>
</evidence>
<keyword evidence="1" id="KW-1003">Cell membrane</keyword>
<evidence type="ECO:0000256" key="2">
    <source>
        <dbReference type="ARBA" id="ARBA00022692"/>
    </source>
</evidence>
<keyword evidence="2 5" id="KW-0812">Transmembrane</keyword>
<evidence type="ECO:0000313" key="12">
    <source>
        <dbReference type="Proteomes" id="UP000324162"/>
    </source>
</evidence>
<accession>A0A063KG57</accession>
<evidence type="ECO:0000259" key="6">
    <source>
        <dbReference type="Pfam" id="PF06305"/>
    </source>
</evidence>
<dbReference type="AlphaFoldDB" id="A0A063KG57"/>
<evidence type="ECO:0000256" key="5">
    <source>
        <dbReference type="SAM" id="Phobius"/>
    </source>
</evidence>
<evidence type="ECO:0000313" key="11">
    <source>
        <dbReference type="Proteomes" id="UP000322915"/>
    </source>
</evidence>
<keyword evidence="11" id="KW-1185">Reference proteome</keyword>
<dbReference type="EMBL" id="JJNZ01000074">
    <property type="protein sequence ID" value="KDC49053.1"/>
    <property type="molecule type" value="Genomic_DNA"/>
</dbReference>
<protein>
    <submittedName>
        <fullName evidence="7">LapA family protein</fullName>
    </submittedName>
</protein>
<reference evidence="9 10" key="1">
    <citation type="submission" date="2014-04" db="EMBL/GenBank/DDBJ databases">
        <title>Pseudoalteromonas galatheae sp. nov., isolated from a deep-sea polychaete near Canal Concepcion, Chile.</title>
        <authorList>
            <person name="Machado H.R."/>
            <person name="Gram L."/>
            <person name="Vynne N.G."/>
        </authorList>
    </citation>
    <scope>NUCLEOTIDE SEQUENCE [LARGE SCALE GENOMIC DNA]</scope>
    <source>
        <strain evidence="9 10">KMM216</strain>
    </source>
</reference>
<comment type="caution">
    <text evidence="9">The sequence shown here is derived from an EMBL/GenBank/DDBJ whole genome shotgun (WGS) entry which is preliminary data.</text>
</comment>
<dbReference type="GO" id="GO:0005886">
    <property type="term" value="C:plasma membrane"/>
    <property type="evidence" value="ECO:0007669"/>
    <property type="project" value="InterPro"/>
</dbReference>
<sequence>MFKVLKIILVALCLISAFVLGSQNPQLVQINYIIASNTLPLAVIISICFLLGVLIGFFISFKLFSQLKWQNYRLKKLLVPEEDKKKLAANKDI</sequence>
<evidence type="ECO:0000313" key="8">
    <source>
        <dbReference type="EMBL" id="KAA1159929.1"/>
    </source>
</evidence>
<keyword evidence="3 5" id="KW-1133">Transmembrane helix</keyword>
<organism evidence="9 10">
    <name type="scientific">Pseudoalteromonas fuliginea</name>
    <dbReference type="NCBI Taxonomy" id="1872678"/>
    <lineage>
        <taxon>Bacteria</taxon>
        <taxon>Pseudomonadati</taxon>
        <taxon>Pseudomonadota</taxon>
        <taxon>Gammaproteobacteria</taxon>
        <taxon>Alteromonadales</taxon>
        <taxon>Pseudoalteromonadaceae</taxon>
        <taxon>Pseudoalteromonas</taxon>
    </lineage>
</organism>
<feature type="domain" description="Lipopolysaccharide assembly protein A" evidence="6">
    <location>
        <begin position="23"/>
        <end position="78"/>
    </location>
</feature>
<dbReference type="Pfam" id="PF06305">
    <property type="entry name" value="LapA_dom"/>
    <property type="match status" value="1"/>
</dbReference>
<feature type="transmembrane region" description="Helical" evidence="5">
    <location>
        <begin position="41"/>
        <end position="64"/>
    </location>
</feature>